<evidence type="ECO:0000313" key="2">
    <source>
        <dbReference type="Proteomes" id="UP000245627"/>
    </source>
</evidence>
<dbReference type="Gene3D" id="1.50.10.20">
    <property type="match status" value="1"/>
</dbReference>
<dbReference type="RefSeq" id="WP_116775816.1">
    <property type="nucleotide sequence ID" value="NZ_QDKG01000003.1"/>
</dbReference>
<dbReference type="GO" id="GO:0005975">
    <property type="term" value="P:carbohydrate metabolic process"/>
    <property type="evidence" value="ECO:0007669"/>
    <property type="project" value="InterPro"/>
</dbReference>
<dbReference type="OrthoDB" id="2505409at2"/>
<dbReference type="AlphaFoldDB" id="A0A2T8HIF5"/>
<dbReference type="Proteomes" id="UP000245627">
    <property type="component" value="Unassembled WGS sequence"/>
</dbReference>
<evidence type="ECO:0000313" key="1">
    <source>
        <dbReference type="EMBL" id="PVH25227.1"/>
    </source>
</evidence>
<organism evidence="1 2">
    <name type="scientific">Sphingobacterium corticibacter</name>
    <dbReference type="NCBI Taxonomy" id="2171749"/>
    <lineage>
        <taxon>Bacteria</taxon>
        <taxon>Pseudomonadati</taxon>
        <taxon>Bacteroidota</taxon>
        <taxon>Sphingobacteriia</taxon>
        <taxon>Sphingobacteriales</taxon>
        <taxon>Sphingobacteriaceae</taxon>
        <taxon>Sphingobacterium</taxon>
    </lineage>
</organism>
<dbReference type="PANTHER" id="PTHR47791:SF4">
    <property type="entry name" value="(PUTATIVE SECRETED PROTEIN)-RELATED"/>
    <property type="match status" value="1"/>
</dbReference>
<keyword evidence="2" id="KW-1185">Reference proteome</keyword>
<reference evidence="1 2" key="1">
    <citation type="submission" date="2018-04" db="EMBL/GenBank/DDBJ databases">
        <title>Sphingobacterium cortibacter sp. nov.</title>
        <authorList>
            <person name="Li Y."/>
        </authorList>
    </citation>
    <scope>NUCLEOTIDE SEQUENCE [LARGE SCALE GENOMIC DNA]</scope>
    <source>
        <strain evidence="1 2">2c-3</strain>
    </source>
</reference>
<name>A0A2T8HIF5_9SPHI</name>
<dbReference type="GO" id="GO:0016787">
    <property type="term" value="F:hydrolase activity"/>
    <property type="evidence" value="ECO:0007669"/>
    <property type="project" value="UniProtKB-KW"/>
</dbReference>
<dbReference type="InterPro" id="IPR053169">
    <property type="entry name" value="MUG_Protein"/>
</dbReference>
<sequence>MQLNRIAQVAFRVALMGVAMTSSGMSSCSQNTVQPVEVEETIDDSAMEMALRNLERSIALVDITIEKQFDPQTFEMRRFYNPFTQVKSDERGSVWMYTAGIESVNAILAGLKKAKEAGETTLYDQHYQRYVQLLDDLYDNADYYLGTFELVSYTQTKEWSVYAVDRVSQKGQANVTGVLNVYDDQMWLIRELLESYKLTGNEAYLQKAEYLTEYVLDGWDTTIDEQGRENGGIPWGPGYTTKHACSNGPLITPLVWLHDLYKGKSEQIEKRYIDPTDKQTRLTKSVNKADYYLDYAKATYAWQKSHLLNNNGVYSDMMGGCVPNCDIQYTMVNGTRYRAHTPLKDAVGEAFTYNSGTMLSGGADLYRATGDEAYARDVRDLSQKSFTSFATLGKDVPQYHSFGTDGFKNWFNGILLRGYQESAGLNEQNSAYLNAFQRNLDYGFERFNNNGYLPTNLLTGWGSDRDGQGVEGMFMFTYAAQYALLSQHHLTTAD</sequence>
<protein>
    <submittedName>
        <fullName evidence="1">Hydrolase</fullName>
    </submittedName>
</protein>
<dbReference type="Pfam" id="PF03663">
    <property type="entry name" value="Glyco_hydro_76"/>
    <property type="match status" value="2"/>
</dbReference>
<dbReference type="PROSITE" id="PS51257">
    <property type="entry name" value="PROKAR_LIPOPROTEIN"/>
    <property type="match status" value="1"/>
</dbReference>
<dbReference type="SUPFAM" id="SSF48208">
    <property type="entry name" value="Six-hairpin glycosidases"/>
    <property type="match status" value="1"/>
</dbReference>
<dbReference type="EMBL" id="QDKG01000003">
    <property type="protein sequence ID" value="PVH25227.1"/>
    <property type="molecule type" value="Genomic_DNA"/>
</dbReference>
<accession>A0A2T8HIF5</accession>
<comment type="caution">
    <text evidence="1">The sequence shown here is derived from an EMBL/GenBank/DDBJ whole genome shotgun (WGS) entry which is preliminary data.</text>
</comment>
<dbReference type="InterPro" id="IPR008928">
    <property type="entry name" value="6-hairpin_glycosidase_sf"/>
</dbReference>
<dbReference type="InterPro" id="IPR005198">
    <property type="entry name" value="Glyco_hydro_76"/>
</dbReference>
<dbReference type="PANTHER" id="PTHR47791">
    <property type="entry name" value="MEIOTICALLY UP-REGULATED GENE 191 PROTEIN"/>
    <property type="match status" value="1"/>
</dbReference>
<keyword evidence="1" id="KW-0378">Hydrolase</keyword>
<proteinExistence type="predicted"/>
<gene>
    <name evidence="1" type="ORF">DC487_09895</name>
</gene>